<evidence type="ECO:0000259" key="1">
    <source>
        <dbReference type="Pfam" id="PF20280"/>
    </source>
</evidence>
<evidence type="ECO:0000313" key="2">
    <source>
        <dbReference type="EMBL" id="MDI5896017.1"/>
    </source>
</evidence>
<dbReference type="Pfam" id="PF20280">
    <property type="entry name" value="CTD4"/>
    <property type="match status" value="1"/>
</dbReference>
<dbReference type="InterPro" id="IPR046916">
    <property type="entry name" value="ABC-3C_CTD4"/>
</dbReference>
<accession>A0ABT6VGA8</accession>
<keyword evidence="3" id="KW-1185">Reference proteome</keyword>
<dbReference type="RefSeq" id="WP_282718448.1">
    <property type="nucleotide sequence ID" value="NZ_JASCRZ010000007.1"/>
</dbReference>
<comment type="caution">
    <text evidence="2">The sequence shown here is derived from an EMBL/GenBank/DDBJ whole genome shotgun (WGS) entry which is preliminary data.</text>
</comment>
<name>A0ABT6VGA8_9FLAO</name>
<proteinExistence type="predicted"/>
<organism evidence="2 3">
    <name type="scientific">Flavobacterium algoritolerans</name>
    <dbReference type="NCBI Taxonomy" id="3041254"/>
    <lineage>
        <taxon>Bacteria</taxon>
        <taxon>Pseudomonadati</taxon>
        <taxon>Bacteroidota</taxon>
        <taxon>Flavobacteriia</taxon>
        <taxon>Flavobacteriales</taxon>
        <taxon>Flavobacteriaceae</taxon>
        <taxon>Flavobacterium</taxon>
    </lineage>
</organism>
<protein>
    <recommendedName>
        <fullName evidence="1">ABC-three component systems C-terminal domain-containing protein</fullName>
    </recommendedName>
</protein>
<evidence type="ECO:0000313" key="3">
    <source>
        <dbReference type="Proteomes" id="UP001243403"/>
    </source>
</evidence>
<dbReference type="Proteomes" id="UP001243403">
    <property type="component" value="Unassembled WGS sequence"/>
</dbReference>
<feature type="domain" description="ABC-three component systems C-terminal" evidence="1">
    <location>
        <begin position="200"/>
        <end position="425"/>
    </location>
</feature>
<dbReference type="EMBL" id="JASCRZ010000007">
    <property type="protein sequence ID" value="MDI5896017.1"/>
    <property type="molecule type" value="Genomic_DNA"/>
</dbReference>
<dbReference type="SUPFAM" id="SSF50494">
    <property type="entry name" value="Trypsin-like serine proteases"/>
    <property type="match status" value="1"/>
</dbReference>
<sequence>MDENDLKRYTVILGGGSGVLFQPLDETITYVLSAKHVFYNEMKNDDGPNTKELKDIISISYSDAQNAPNDIDIKKDENYFEHPDANVDASILIIKEILGCNKIFVDENCIAFNECLLCGYPSKIDDNKNDRYSNHQINRKINITNNGYFRLETNFGNLNHEDIKGFSGGGILRLSNGIINIIGIQSSTTTDYANGQIDVVPINKFIEIVEENSLSEMMPSFLTSFKFLKDKAFDISAGILDENISFTRKFLKDKTLAVINSDITPIFIKDLFKERLLINENNGAKLNDELIYVTWLEFLTLINIAKEFACTQNDLESIFSMTRLLYKNTNDDWQSDNFLEDCLSSNYLGLNENGTVFIKTNSNPVAGNIAYYKLEKGSLVPRIDAFRKSYENGTLTVNNIGSAVSDVDEFAFDKYNFIHFEYLKKYMLIENSDDFKTYKRPNENELLIKLKEEYGKVFGI</sequence>
<dbReference type="InterPro" id="IPR009003">
    <property type="entry name" value="Peptidase_S1_PA"/>
</dbReference>
<gene>
    <name evidence="2" type="ORF">QLS65_14060</name>
</gene>
<reference evidence="2 3" key="1">
    <citation type="submission" date="2023-04" db="EMBL/GenBank/DDBJ databases">
        <title>Two novel species of Flavobacterium.</title>
        <authorList>
            <person name="Liu Q."/>
            <person name="Xin Y.-H."/>
        </authorList>
    </citation>
    <scope>NUCLEOTIDE SEQUENCE [LARGE SCALE GENOMIC DNA]</scope>
    <source>
        <strain evidence="2 3">LB1P51</strain>
    </source>
</reference>